<evidence type="ECO:0000313" key="3">
    <source>
        <dbReference type="EMBL" id="KGP72427.1"/>
    </source>
</evidence>
<accession>A0A0A2T9G0</accession>
<dbReference type="InterPro" id="IPR010273">
    <property type="entry name" value="DUF881"/>
</dbReference>
<dbReference type="RefSeq" id="WP_036819979.1">
    <property type="nucleotide sequence ID" value="NZ_AVBF01000030.1"/>
</dbReference>
<dbReference type="AlphaFoldDB" id="A0A0A2T9G0"/>
<dbReference type="EMBL" id="AVBF01000030">
    <property type="protein sequence ID" value="KGP72427.1"/>
    <property type="molecule type" value="Genomic_DNA"/>
</dbReference>
<dbReference type="STRING" id="1385514.N782_05850"/>
<evidence type="ECO:0000256" key="1">
    <source>
        <dbReference type="ARBA" id="ARBA00009108"/>
    </source>
</evidence>
<name>A0A0A2T9G0_9BACI</name>
<keyword evidence="2" id="KW-0175">Coiled coil</keyword>
<keyword evidence="4" id="KW-1185">Reference proteome</keyword>
<proteinExistence type="inferred from homology"/>
<gene>
    <name evidence="3" type="ORF">N782_05850</name>
</gene>
<dbReference type="Proteomes" id="UP000030147">
    <property type="component" value="Unassembled WGS sequence"/>
</dbReference>
<comment type="similarity">
    <text evidence="1">Belongs to the UPF0749 family.</text>
</comment>
<reference evidence="3 4" key="1">
    <citation type="journal article" date="2015" name="Stand. Genomic Sci.">
        <title>High quality draft genome sequence of the moderately halophilic bacterium Pontibacillus yanchengensis Y32(T) and comparison among Pontibacillus genomes.</title>
        <authorList>
            <person name="Huang J."/>
            <person name="Qiao Z.X."/>
            <person name="Tang J.W."/>
            <person name="Wang G."/>
        </authorList>
    </citation>
    <scope>NUCLEOTIDE SEQUENCE [LARGE SCALE GENOMIC DNA]</scope>
    <source>
        <strain evidence="3 4">Y32</strain>
    </source>
</reference>
<protein>
    <recommendedName>
        <fullName evidence="5">DUF881 domain-containing protein</fullName>
    </recommendedName>
</protein>
<dbReference type="PANTHER" id="PTHR37313:SF2">
    <property type="entry name" value="UPF0749 PROTEIN YLXX"/>
    <property type="match status" value="1"/>
</dbReference>
<dbReference type="OrthoDB" id="9776196at2"/>
<evidence type="ECO:0000313" key="4">
    <source>
        <dbReference type="Proteomes" id="UP000030147"/>
    </source>
</evidence>
<organism evidence="3 4">
    <name type="scientific">Pontibacillus yanchengensis Y32</name>
    <dbReference type="NCBI Taxonomy" id="1385514"/>
    <lineage>
        <taxon>Bacteria</taxon>
        <taxon>Bacillati</taxon>
        <taxon>Bacillota</taxon>
        <taxon>Bacilli</taxon>
        <taxon>Bacillales</taxon>
        <taxon>Bacillaceae</taxon>
        <taxon>Pontibacillus</taxon>
    </lineage>
</organism>
<sequence length="233" mass="26285">MKTTGKHVIFSFVLLLSGFLVAFSYQQTKKDPQIVQLSDQQLEKDYYYRQQLINIEKQNKELRNEVEEKKDKIQSLEENLATQEKTLGNYVEDKKQLQKLTGEVPVQGQGIKVTLKDSDYIPSEENVNQYIVHESHIHKVINELLSSGANAIAINGQRLYRDSYIACTGPVVTVDGVQHPAPFVITAIGDQDVLMPSLELKHGVVDQLVNDNVEVKMEKQANISMGSKVTGER</sequence>
<evidence type="ECO:0008006" key="5">
    <source>
        <dbReference type="Google" id="ProtNLM"/>
    </source>
</evidence>
<dbReference type="eggNOG" id="COG3879">
    <property type="taxonomic scope" value="Bacteria"/>
</dbReference>
<dbReference type="PANTHER" id="PTHR37313">
    <property type="entry name" value="UPF0749 PROTEIN RV1825"/>
    <property type="match status" value="1"/>
</dbReference>
<comment type="caution">
    <text evidence="3">The sequence shown here is derived from an EMBL/GenBank/DDBJ whole genome shotgun (WGS) entry which is preliminary data.</text>
</comment>
<feature type="coiled-coil region" evidence="2">
    <location>
        <begin position="48"/>
        <end position="93"/>
    </location>
</feature>
<dbReference type="Gene3D" id="3.30.70.1880">
    <property type="entry name" value="Protein of unknown function DUF881"/>
    <property type="match status" value="1"/>
</dbReference>
<dbReference type="Pfam" id="PF05949">
    <property type="entry name" value="DUF881"/>
    <property type="match status" value="1"/>
</dbReference>
<evidence type="ECO:0000256" key="2">
    <source>
        <dbReference type="SAM" id="Coils"/>
    </source>
</evidence>